<evidence type="ECO:0000259" key="2">
    <source>
        <dbReference type="Pfam" id="PF20769"/>
    </source>
</evidence>
<dbReference type="InterPro" id="IPR014239">
    <property type="entry name" value="YpeB_PepSY1-2"/>
</dbReference>
<dbReference type="Pfam" id="PF20769">
    <property type="entry name" value="YPEB_N"/>
    <property type="match status" value="1"/>
</dbReference>
<protein>
    <submittedName>
        <fullName evidence="3">Germination protein YpeB</fullName>
    </submittedName>
</protein>
<feature type="domain" description="Sporulation protein YpeB N-terminal" evidence="2">
    <location>
        <begin position="29"/>
        <end position="162"/>
    </location>
</feature>
<proteinExistence type="predicted"/>
<dbReference type="InterPro" id="IPR048402">
    <property type="entry name" value="YpeB_N"/>
</dbReference>
<evidence type="ECO:0000259" key="1">
    <source>
        <dbReference type="Pfam" id="PF14620"/>
    </source>
</evidence>
<sequence>MIRSIIIGVLALGLIATSYWGYTEHEQNALLANNVEAGYQRAYHTLVYHVDQLEDDLGAVLAMNTKRHISPKLTDIWRVTSHAQSEIGQLPLGMMELHEAEKFLHDLGDFSYKTAVRDLETDPLTDEEYDTLEHLYHMSTDVRNELRKAQASLLRNNMLWMDIEQEFQALDEPIDNTVINGFETVNEKVTGYSETEWGAGFSQMDAFNDEDLAERLNGEKITEEEARQKALDFIGIDENVEVHVAETGDGLAYKAYSLTIDDPNHETNYFMDITESGGHVLWFLQYREIAERNISLNEAAENAKEFLERNGIEGMQLVESKQYDSIGAFEFAYLQDNVRVYADHIVIEVALDDGDVIAYEAEDYLLNHKDDRDLEEPNITKEEARDHLNGKLEVMEDHLAIIVNDLGEEVLCYEFYGVIDNDTYRIFINVEDGQEELVEKLDNAEPVYNLS</sequence>
<dbReference type="RefSeq" id="WP_275116579.1">
    <property type="nucleotide sequence ID" value="NZ_JAOTPO010000001.1"/>
</dbReference>
<dbReference type="Pfam" id="PF14620">
    <property type="entry name" value="YPEB_PepSY1-2"/>
    <property type="match status" value="1"/>
</dbReference>
<accession>A0ABT5V908</accession>
<evidence type="ECO:0000313" key="3">
    <source>
        <dbReference type="EMBL" id="MDE5411949.1"/>
    </source>
</evidence>
<organism evidence="3 4">
    <name type="scientific">Alkalihalobacterium chitinilyticum</name>
    <dbReference type="NCBI Taxonomy" id="2980103"/>
    <lineage>
        <taxon>Bacteria</taxon>
        <taxon>Bacillati</taxon>
        <taxon>Bacillota</taxon>
        <taxon>Bacilli</taxon>
        <taxon>Bacillales</taxon>
        <taxon>Bacillaceae</taxon>
        <taxon>Alkalihalobacterium</taxon>
    </lineage>
</organism>
<dbReference type="Proteomes" id="UP001148125">
    <property type="component" value="Unassembled WGS sequence"/>
</dbReference>
<dbReference type="NCBIfam" id="TIGR02889">
    <property type="entry name" value="spore_YpeB"/>
    <property type="match status" value="1"/>
</dbReference>
<comment type="caution">
    <text evidence="3">The sequence shown here is derived from an EMBL/GenBank/DDBJ whole genome shotgun (WGS) entry which is preliminary data.</text>
</comment>
<name>A0ABT5V908_9BACI</name>
<gene>
    <name evidence="3" type="primary">ypeB</name>
    <name evidence="3" type="ORF">N7Z68_00950</name>
</gene>
<keyword evidence="4" id="KW-1185">Reference proteome</keyword>
<dbReference type="EMBL" id="JAOTPO010000001">
    <property type="protein sequence ID" value="MDE5411949.1"/>
    <property type="molecule type" value="Genomic_DNA"/>
</dbReference>
<feature type="domain" description="Sporulation protein YpeB PepSY1 and PepSY2" evidence="1">
    <location>
        <begin position="180"/>
        <end position="374"/>
    </location>
</feature>
<evidence type="ECO:0000313" key="4">
    <source>
        <dbReference type="Proteomes" id="UP001148125"/>
    </source>
</evidence>
<reference evidence="3" key="1">
    <citation type="submission" date="2024-05" db="EMBL/GenBank/DDBJ databases">
        <title>Alkalihalobacillus sp. strain MEB203 novel alkaliphilic bacterium from Lonar Lake, India.</title>
        <authorList>
            <person name="Joshi A."/>
            <person name="Thite S."/>
            <person name="Mengade P."/>
        </authorList>
    </citation>
    <scope>NUCLEOTIDE SEQUENCE</scope>
    <source>
        <strain evidence="3">MEB 203</strain>
    </source>
</reference>